<accession>A0A9N7VFL9</accession>
<reference evidence="1" key="1">
    <citation type="submission" date="2020-03" db="EMBL/GenBank/DDBJ databases">
        <authorList>
            <person name="Weist P."/>
        </authorList>
    </citation>
    <scope>NUCLEOTIDE SEQUENCE</scope>
</reference>
<name>A0A9N7VFL9_PLEPL</name>
<dbReference type="AlphaFoldDB" id="A0A9N7VFL9"/>
<keyword evidence="2" id="KW-1185">Reference proteome</keyword>
<evidence type="ECO:0000313" key="2">
    <source>
        <dbReference type="Proteomes" id="UP001153269"/>
    </source>
</evidence>
<gene>
    <name evidence="1" type="ORF">PLEPLA_LOCUS36619</name>
</gene>
<proteinExistence type="predicted"/>
<organism evidence="1 2">
    <name type="scientific">Pleuronectes platessa</name>
    <name type="common">European plaice</name>
    <dbReference type="NCBI Taxonomy" id="8262"/>
    <lineage>
        <taxon>Eukaryota</taxon>
        <taxon>Metazoa</taxon>
        <taxon>Chordata</taxon>
        <taxon>Craniata</taxon>
        <taxon>Vertebrata</taxon>
        <taxon>Euteleostomi</taxon>
        <taxon>Actinopterygii</taxon>
        <taxon>Neopterygii</taxon>
        <taxon>Teleostei</taxon>
        <taxon>Neoteleostei</taxon>
        <taxon>Acanthomorphata</taxon>
        <taxon>Carangaria</taxon>
        <taxon>Pleuronectiformes</taxon>
        <taxon>Pleuronectoidei</taxon>
        <taxon>Pleuronectidae</taxon>
        <taxon>Pleuronectes</taxon>
    </lineage>
</organism>
<evidence type="ECO:0000313" key="1">
    <source>
        <dbReference type="EMBL" id="CAB1448969.1"/>
    </source>
</evidence>
<dbReference type="EMBL" id="CADEAL010003994">
    <property type="protein sequence ID" value="CAB1448969.1"/>
    <property type="molecule type" value="Genomic_DNA"/>
</dbReference>
<comment type="caution">
    <text evidence="1">The sequence shown here is derived from an EMBL/GenBank/DDBJ whole genome shotgun (WGS) entry which is preliminary data.</text>
</comment>
<dbReference type="Proteomes" id="UP001153269">
    <property type="component" value="Unassembled WGS sequence"/>
</dbReference>
<sequence length="204" mass="22366">MEILCRPDHLISVRPSWSKWDMKTASFTGAAQTRLQQHIWLIDQCSRAQVPPPLLDLHWLPNVSGSDCRHDHLPAEQLIVAQAAECYHSEGFPSKLNNLSKDSSVVRAPPPRPGKMDIPIPVFLHQLALSLSTLSDVPDIPQCGRGSGSSFVSIQGLHPLEDAIEAARERDGLLWVTQIASSKGRTKTTRPGLQRVSLISGTSS</sequence>
<protein>
    <submittedName>
        <fullName evidence="1">Uncharacterized protein</fullName>
    </submittedName>
</protein>